<sequence>MRGIAWLLVHACYRVRRRRTGLIPAQGPALLVANHVSFLDAVLVALASPRPVRFVMYYRIFQAPLLSWFFKALGAIPIAGAKEDAAIHEAAFARIAAALRAGELVCIFPEGQLTKDGQMTPFRPGVLRILRETPVPVVPVAVRGAWGSIFTYCRDLRARTWPRRLWRRLEVVVGHTLPPTATLEEMQARVLGLRGAKL</sequence>
<dbReference type="PANTHER" id="PTHR10434">
    <property type="entry name" value="1-ACYL-SN-GLYCEROL-3-PHOSPHATE ACYLTRANSFERASE"/>
    <property type="match status" value="1"/>
</dbReference>
<keyword evidence="2" id="KW-0808">Transferase</keyword>
<evidence type="ECO:0000313" key="6">
    <source>
        <dbReference type="Proteomes" id="UP000501891"/>
    </source>
</evidence>
<gene>
    <name evidence="5" type="ORF">HHL28_16470</name>
</gene>
<evidence type="ECO:0000256" key="1">
    <source>
        <dbReference type="ARBA" id="ARBA00005189"/>
    </source>
</evidence>
<evidence type="ECO:0000256" key="3">
    <source>
        <dbReference type="ARBA" id="ARBA00023315"/>
    </source>
</evidence>
<dbReference type="GO" id="GO:0006654">
    <property type="term" value="P:phosphatidic acid biosynthetic process"/>
    <property type="evidence" value="ECO:0007669"/>
    <property type="project" value="TreeGrafter"/>
</dbReference>
<dbReference type="SUPFAM" id="SSF69593">
    <property type="entry name" value="Glycerol-3-phosphate (1)-acyltransferase"/>
    <property type="match status" value="1"/>
</dbReference>
<dbReference type="PANTHER" id="PTHR10434:SF15">
    <property type="entry name" value="PHOSPHOLIPID_GLYCEROL ACYLTRANSFERASE DOMAIN-CONTAINING PROTEIN"/>
    <property type="match status" value="1"/>
</dbReference>
<reference evidence="5" key="1">
    <citation type="submission" date="2020-04" db="EMBL/GenBank/DDBJ databases">
        <title>A desert anoxygenic phototrophic bacterium fixes CO2 using RubisCO under aerobic conditions.</title>
        <authorList>
            <person name="Tang K."/>
        </authorList>
    </citation>
    <scope>NUCLEOTIDE SEQUENCE [LARGE SCALE GENOMIC DNA]</scope>
    <source>
        <strain evidence="5">MIMtkB3</strain>
    </source>
</reference>
<name>A0A858RAD9_9PROT</name>
<dbReference type="CDD" id="cd07989">
    <property type="entry name" value="LPLAT_AGPAT-like"/>
    <property type="match status" value="1"/>
</dbReference>
<evidence type="ECO:0000259" key="4">
    <source>
        <dbReference type="SMART" id="SM00563"/>
    </source>
</evidence>
<evidence type="ECO:0000256" key="2">
    <source>
        <dbReference type="ARBA" id="ARBA00022679"/>
    </source>
</evidence>
<protein>
    <recommendedName>
        <fullName evidence="4">Phospholipid/glycerol acyltransferase domain-containing protein</fullName>
    </recommendedName>
</protein>
<dbReference type="KEGG" id="acru:HHL28_16470"/>
<dbReference type="InterPro" id="IPR002123">
    <property type="entry name" value="Plipid/glycerol_acylTrfase"/>
</dbReference>
<organism evidence="5 6">
    <name type="scientific">Aerophototrophica crusticola</name>
    <dbReference type="NCBI Taxonomy" id="1709002"/>
    <lineage>
        <taxon>Bacteria</taxon>
        <taxon>Pseudomonadati</taxon>
        <taxon>Pseudomonadota</taxon>
        <taxon>Alphaproteobacteria</taxon>
        <taxon>Rhodospirillales</taxon>
        <taxon>Rhodospirillaceae</taxon>
        <taxon>Aerophototrophica</taxon>
    </lineage>
</organism>
<comment type="pathway">
    <text evidence="1">Lipid metabolism.</text>
</comment>
<dbReference type="Pfam" id="PF01553">
    <property type="entry name" value="Acyltransferase"/>
    <property type="match status" value="1"/>
</dbReference>
<dbReference type="Proteomes" id="UP000501891">
    <property type="component" value="Chromosome"/>
</dbReference>
<dbReference type="EMBL" id="CP051775">
    <property type="protein sequence ID" value="QJE74450.1"/>
    <property type="molecule type" value="Genomic_DNA"/>
</dbReference>
<keyword evidence="3" id="KW-0012">Acyltransferase</keyword>
<proteinExistence type="predicted"/>
<feature type="domain" description="Phospholipid/glycerol acyltransferase" evidence="4">
    <location>
        <begin position="29"/>
        <end position="145"/>
    </location>
</feature>
<accession>A0A858RAD9</accession>
<keyword evidence="6" id="KW-1185">Reference proteome</keyword>
<dbReference type="AlphaFoldDB" id="A0A858RAD9"/>
<evidence type="ECO:0000313" key="5">
    <source>
        <dbReference type="EMBL" id="QJE74450.1"/>
    </source>
</evidence>
<dbReference type="GO" id="GO:0003841">
    <property type="term" value="F:1-acylglycerol-3-phosphate O-acyltransferase activity"/>
    <property type="evidence" value="ECO:0007669"/>
    <property type="project" value="TreeGrafter"/>
</dbReference>
<dbReference type="SMART" id="SM00563">
    <property type="entry name" value="PlsC"/>
    <property type="match status" value="1"/>
</dbReference>